<dbReference type="Pfam" id="PF00293">
    <property type="entry name" value="NUDIX"/>
    <property type="match status" value="1"/>
</dbReference>
<evidence type="ECO:0000256" key="20">
    <source>
        <dbReference type="ARBA" id="ARBA00049032"/>
    </source>
</evidence>
<comment type="cofactor">
    <cofactor evidence="1">
        <name>Mg(2+)</name>
        <dbReference type="ChEBI" id="CHEBI:18420"/>
    </cofactor>
</comment>
<evidence type="ECO:0000313" key="24">
    <source>
        <dbReference type="Proteomes" id="UP000028073"/>
    </source>
</evidence>
<evidence type="ECO:0000256" key="6">
    <source>
        <dbReference type="ARBA" id="ARBA00022842"/>
    </source>
</evidence>
<evidence type="ECO:0000256" key="7">
    <source>
        <dbReference type="ARBA" id="ARBA00024448"/>
    </source>
</evidence>
<keyword evidence="24" id="KW-1185">Reference proteome</keyword>
<dbReference type="RefSeq" id="WP_034832145.1">
    <property type="nucleotide sequence ID" value="NZ_JOKH01000001.1"/>
</dbReference>
<dbReference type="SUPFAM" id="SSF55811">
    <property type="entry name" value="Nudix"/>
    <property type="match status" value="1"/>
</dbReference>
<protein>
    <recommendedName>
        <fullName evidence="12">Oxidized purine nucleoside triphosphate hydrolase</fullName>
        <ecNumber evidence="11">3.6.1.56</ecNumber>
    </recommendedName>
    <alternativeName>
        <fullName evidence="16">2-hydroxy-dATP diphosphatase</fullName>
    </alternativeName>
    <alternativeName>
        <fullName evidence="15">7,8-dihydro-8-oxoguanine triphosphatase</fullName>
    </alternativeName>
    <alternativeName>
        <fullName evidence="14">8-oxo-dGTPase</fullName>
    </alternativeName>
    <alternativeName>
        <fullName evidence="17">Methylated purine nucleoside triphosphate hydrolase</fullName>
    </alternativeName>
    <alternativeName>
        <fullName evidence="13">Nucleoside diphosphate-linked moiety X motif 1</fullName>
    </alternativeName>
</protein>
<dbReference type="GO" id="GO:0046872">
    <property type="term" value="F:metal ion binding"/>
    <property type="evidence" value="ECO:0007669"/>
    <property type="project" value="UniProtKB-KW"/>
</dbReference>
<dbReference type="eggNOG" id="COG0494">
    <property type="taxonomic scope" value="Bacteria"/>
</dbReference>
<dbReference type="GO" id="GO:0005737">
    <property type="term" value="C:cytoplasm"/>
    <property type="evidence" value="ECO:0007669"/>
    <property type="project" value="TreeGrafter"/>
</dbReference>
<evidence type="ECO:0000256" key="16">
    <source>
        <dbReference type="ARBA" id="ARBA00031927"/>
    </source>
</evidence>
<feature type="domain" description="Nudix hydrolase" evidence="22">
    <location>
        <begin position="19"/>
        <end position="167"/>
    </location>
</feature>
<dbReference type="InterPro" id="IPR015797">
    <property type="entry name" value="NUDIX_hydrolase-like_dom_sf"/>
</dbReference>
<dbReference type="Gene3D" id="3.90.79.10">
    <property type="entry name" value="Nucleoside Triphosphate Pyrophosphohydrolase"/>
    <property type="match status" value="1"/>
</dbReference>
<dbReference type="GO" id="GO:0008413">
    <property type="term" value="F:8-oxo-7,8-dihydroguanosine triphosphate pyrophosphatase activity"/>
    <property type="evidence" value="ECO:0007669"/>
    <property type="project" value="InterPro"/>
</dbReference>
<evidence type="ECO:0000256" key="1">
    <source>
        <dbReference type="ARBA" id="ARBA00001946"/>
    </source>
</evidence>
<comment type="catalytic activity">
    <reaction evidence="10">
        <text>2-oxo-ATP + H2O = 2-oxo-AMP + diphosphate + H(+)</text>
        <dbReference type="Rhea" id="RHEA:67392"/>
        <dbReference type="ChEBI" id="CHEBI:15377"/>
        <dbReference type="ChEBI" id="CHEBI:15378"/>
        <dbReference type="ChEBI" id="CHEBI:33019"/>
        <dbReference type="ChEBI" id="CHEBI:71395"/>
        <dbReference type="ChEBI" id="CHEBI:172878"/>
    </reaction>
    <physiologicalReaction direction="left-to-right" evidence="10">
        <dbReference type="Rhea" id="RHEA:67393"/>
    </physiologicalReaction>
</comment>
<evidence type="ECO:0000256" key="15">
    <source>
        <dbReference type="ARBA" id="ARBA00030682"/>
    </source>
</evidence>
<comment type="catalytic activity">
    <reaction evidence="7">
        <text>8-oxo-dATP + H2O = 8-oxo-dAMP + diphosphate + H(+)</text>
        <dbReference type="Rhea" id="RHEA:65396"/>
        <dbReference type="ChEBI" id="CHEBI:15377"/>
        <dbReference type="ChEBI" id="CHEBI:15378"/>
        <dbReference type="ChEBI" id="CHEBI:33019"/>
        <dbReference type="ChEBI" id="CHEBI:71361"/>
        <dbReference type="ChEBI" id="CHEBI:172871"/>
    </reaction>
    <physiologicalReaction direction="left-to-right" evidence="7">
        <dbReference type="Rhea" id="RHEA:65397"/>
    </physiologicalReaction>
</comment>
<evidence type="ECO:0000256" key="19">
    <source>
        <dbReference type="ARBA" id="ARBA00048894"/>
    </source>
</evidence>
<evidence type="ECO:0000256" key="5">
    <source>
        <dbReference type="ARBA" id="ARBA00022801"/>
    </source>
</evidence>
<evidence type="ECO:0000256" key="18">
    <source>
        <dbReference type="ARBA" id="ARBA00048002"/>
    </source>
</evidence>
<comment type="caution">
    <text evidence="23">The sequence shown here is derived from an EMBL/GenBank/DDBJ whole genome shotgun (WGS) entry which is preliminary data.</text>
</comment>
<keyword evidence="4" id="KW-0479">Metal-binding</keyword>
<dbReference type="AlphaFoldDB" id="A0A081NK08"/>
<accession>A0A081NK08</accession>
<sequence>MQPIAARTLSDIDWENWKAQDPATLTFVIKEDHILLIRKKRGLGAGKINGPGGRLEEGETTLECAVREVQEELKITPLNMAFHGECLFQFVDGYSIHVYAFAASDYDGIAEETDEAIPLWFHINDIPYDEMWEDDRCWLPLLLKKKNFIGRYLFDKDTMLDYEIELLT</sequence>
<comment type="similarity">
    <text evidence="2">Belongs to the Nudix hydrolase family.</text>
</comment>
<evidence type="ECO:0000256" key="21">
    <source>
        <dbReference type="ARBA" id="ARBA00053094"/>
    </source>
</evidence>
<dbReference type="PROSITE" id="PS51462">
    <property type="entry name" value="NUDIX"/>
    <property type="match status" value="1"/>
</dbReference>
<evidence type="ECO:0000256" key="10">
    <source>
        <dbReference type="ARBA" id="ARBA00024596"/>
    </source>
</evidence>
<proteinExistence type="inferred from homology"/>
<evidence type="ECO:0000256" key="4">
    <source>
        <dbReference type="ARBA" id="ARBA00022723"/>
    </source>
</evidence>
<keyword evidence="5 23" id="KW-0378">Hydrolase</keyword>
<comment type="catalytic activity">
    <reaction evidence="9">
        <text>8-oxo-dGTP + H2O = 8-oxo-dGMP + diphosphate + H(+)</text>
        <dbReference type="Rhea" id="RHEA:31575"/>
        <dbReference type="ChEBI" id="CHEBI:15377"/>
        <dbReference type="ChEBI" id="CHEBI:15378"/>
        <dbReference type="ChEBI" id="CHEBI:33019"/>
        <dbReference type="ChEBI" id="CHEBI:63224"/>
        <dbReference type="ChEBI" id="CHEBI:77896"/>
    </reaction>
    <physiologicalReaction direction="left-to-right" evidence="9">
        <dbReference type="Rhea" id="RHEA:31576"/>
    </physiologicalReaction>
</comment>
<evidence type="ECO:0000256" key="12">
    <source>
        <dbReference type="ARBA" id="ARBA00026218"/>
    </source>
</evidence>
<dbReference type="PANTHER" id="PTHR43758:SF2">
    <property type="entry name" value="OXIDIZED PURINE NUCLEOSIDE TRIPHOSPHATE HYDROLASE"/>
    <property type="match status" value="1"/>
</dbReference>
<name>A0A081NK08_9GAMM</name>
<dbReference type="InterPro" id="IPR000086">
    <property type="entry name" value="NUDIX_hydrolase_dom"/>
</dbReference>
<comment type="catalytic activity">
    <reaction evidence="18">
        <text>N(6)-methyl-ATP + H2O = N(6)-methyl-AMP + diphosphate + H(+)</text>
        <dbReference type="Rhea" id="RHEA:67608"/>
        <dbReference type="ChEBI" id="CHEBI:15377"/>
        <dbReference type="ChEBI" id="CHEBI:15378"/>
        <dbReference type="ChEBI" id="CHEBI:33019"/>
        <dbReference type="ChEBI" id="CHEBI:144842"/>
        <dbReference type="ChEBI" id="CHEBI:172873"/>
    </reaction>
    <physiologicalReaction direction="left-to-right" evidence="18">
        <dbReference type="Rhea" id="RHEA:67609"/>
    </physiologicalReaction>
</comment>
<gene>
    <name evidence="23" type="ORF">GZ78_01455</name>
</gene>
<comment type="subunit">
    <text evidence="3">Monomer.</text>
</comment>
<dbReference type="PANTHER" id="PTHR43758">
    <property type="entry name" value="7,8-DIHYDRO-8-OXOGUANINE TRIPHOSPHATASE"/>
    <property type="match status" value="1"/>
</dbReference>
<dbReference type="GO" id="GO:0042262">
    <property type="term" value="P:DNA protection"/>
    <property type="evidence" value="ECO:0007669"/>
    <property type="project" value="InterPro"/>
</dbReference>
<comment type="catalytic activity">
    <reaction evidence="20">
        <text>N(6)-methyl-dATP + H2O = N(6)-methyl-dAMP + diphosphate + H(+)</text>
        <dbReference type="Rhea" id="RHEA:67604"/>
        <dbReference type="ChEBI" id="CHEBI:15377"/>
        <dbReference type="ChEBI" id="CHEBI:15378"/>
        <dbReference type="ChEBI" id="CHEBI:33019"/>
        <dbReference type="ChEBI" id="CHEBI:169976"/>
        <dbReference type="ChEBI" id="CHEBI:172872"/>
    </reaction>
    <physiologicalReaction direction="left-to-right" evidence="20">
        <dbReference type="Rhea" id="RHEA:67605"/>
    </physiologicalReaction>
</comment>
<dbReference type="STRING" id="1137799.GZ78_01455"/>
<dbReference type="EMBL" id="JOKH01000001">
    <property type="protein sequence ID" value="KEQ18781.1"/>
    <property type="molecule type" value="Genomic_DNA"/>
</dbReference>
<keyword evidence="6" id="KW-0460">Magnesium</keyword>
<dbReference type="CDD" id="cd03427">
    <property type="entry name" value="NUDIX_MTH1_Nudt1"/>
    <property type="match status" value="1"/>
</dbReference>
<dbReference type="OrthoDB" id="9791228at2"/>
<evidence type="ECO:0000256" key="3">
    <source>
        <dbReference type="ARBA" id="ARBA00011245"/>
    </source>
</evidence>
<evidence type="ECO:0000256" key="14">
    <source>
        <dbReference type="ARBA" id="ARBA00030634"/>
    </source>
</evidence>
<evidence type="ECO:0000256" key="9">
    <source>
        <dbReference type="ARBA" id="ARBA00024486"/>
    </source>
</evidence>
<evidence type="ECO:0000256" key="2">
    <source>
        <dbReference type="ARBA" id="ARBA00005582"/>
    </source>
</evidence>
<dbReference type="InterPro" id="IPR003563">
    <property type="entry name" value="8ODP"/>
</dbReference>
<reference evidence="23 24" key="1">
    <citation type="submission" date="2014-06" db="EMBL/GenBank/DDBJ databases">
        <title>Whole Genome Sequences of Three Symbiotic Endozoicomonas Bacteria.</title>
        <authorList>
            <person name="Neave M.J."/>
            <person name="Apprill A."/>
            <person name="Voolstra C.R."/>
        </authorList>
    </citation>
    <scope>NUCLEOTIDE SEQUENCE [LARGE SCALE GENOMIC DNA]</scope>
    <source>
        <strain evidence="23 24">DSM 25634</strain>
    </source>
</reference>
<dbReference type="GO" id="GO:0008828">
    <property type="term" value="F:dATP diphosphatase activity"/>
    <property type="evidence" value="ECO:0007669"/>
    <property type="project" value="UniProtKB-EC"/>
</dbReference>
<evidence type="ECO:0000256" key="11">
    <source>
        <dbReference type="ARBA" id="ARBA00026103"/>
    </source>
</evidence>
<comment type="catalytic activity">
    <reaction evidence="19">
        <text>O(6)-methyl-dGTP + H2O = O(6)-methyl-dGMP + diphosphate + H(+)</text>
        <dbReference type="Rhea" id="RHEA:67600"/>
        <dbReference type="ChEBI" id="CHEBI:15377"/>
        <dbReference type="ChEBI" id="CHEBI:15378"/>
        <dbReference type="ChEBI" id="CHEBI:33019"/>
        <dbReference type="ChEBI" id="CHEBI:169974"/>
        <dbReference type="ChEBI" id="CHEBI:169975"/>
    </reaction>
    <physiologicalReaction direction="left-to-right" evidence="19">
        <dbReference type="Rhea" id="RHEA:67601"/>
    </physiologicalReaction>
</comment>
<evidence type="ECO:0000259" key="22">
    <source>
        <dbReference type="PROSITE" id="PS51462"/>
    </source>
</evidence>
<organism evidence="23 24">
    <name type="scientific">Endozoicomonas numazuensis</name>
    <dbReference type="NCBI Taxonomy" id="1137799"/>
    <lineage>
        <taxon>Bacteria</taxon>
        <taxon>Pseudomonadati</taxon>
        <taxon>Pseudomonadota</taxon>
        <taxon>Gammaproteobacteria</taxon>
        <taxon>Oceanospirillales</taxon>
        <taxon>Endozoicomonadaceae</taxon>
        <taxon>Endozoicomonas</taxon>
    </lineage>
</organism>
<comment type="function">
    <text evidence="21">Oxidized purine nucleoside triphosphate hydrolase which is a prominent sanitizer of the oxidized nucleotide pool. Catalyzes the hydrolysis of 2-oxo-dATP (2-hydroxy-dATP) into 2-oxo-dAMP. Also has a significant hydrolase activity toward 2-oxo-ATP, 8-oxo-dGTP and 8-oxo-dATP. Through the hydrolysis of oxidized purine nucleoside triphosphates, prevents their incorporation into DNA and the subsequent transversions A:T to C:G and G:C to T:A. Also catalyzes the hydrolysis of methylated purine nucleoside triphosphate preventing their integration into DNA. Through this antimutagenic activity protects cells from oxidative stress.</text>
</comment>
<dbReference type="EC" id="3.6.1.56" evidence="11"/>
<evidence type="ECO:0000313" key="23">
    <source>
        <dbReference type="EMBL" id="KEQ18781.1"/>
    </source>
</evidence>
<evidence type="ECO:0000256" key="13">
    <source>
        <dbReference type="ARBA" id="ARBA00029673"/>
    </source>
</evidence>
<evidence type="ECO:0000256" key="17">
    <source>
        <dbReference type="ARBA" id="ARBA00032071"/>
    </source>
</evidence>
<dbReference type="PRINTS" id="PR01403">
    <property type="entry name" value="8OXTPHPHTASE"/>
</dbReference>
<comment type="catalytic activity">
    <reaction evidence="8">
        <text>2-oxo-dATP + H2O = 2-oxo-dAMP + diphosphate + H(+)</text>
        <dbReference type="Rhea" id="RHEA:31583"/>
        <dbReference type="ChEBI" id="CHEBI:15377"/>
        <dbReference type="ChEBI" id="CHEBI:15378"/>
        <dbReference type="ChEBI" id="CHEBI:33019"/>
        <dbReference type="ChEBI" id="CHEBI:63212"/>
        <dbReference type="ChEBI" id="CHEBI:77897"/>
        <dbReference type="EC" id="3.6.1.56"/>
    </reaction>
    <physiologicalReaction direction="left-to-right" evidence="8">
        <dbReference type="Rhea" id="RHEA:31584"/>
    </physiologicalReaction>
</comment>
<evidence type="ECO:0000256" key="8">
    <source>
        <dbReference type="ARBA" id="ARBA00024459"/>
    </source>
</evidence>
<dbReference type="Proteomes" id="UP000028073">
    <property type="component" value="Unassembled WGS sequence"/>
</dbReference>